<evidence type="ECO:0000256" key="4">
    <source>
        <dbReference type="ARBA" id="ARBA00022833"/>
    </source>
</evidence>
<sequence length="395" mass="43342">MRALAYFGQGDVHFTKDLKEPTIEADDELMIDISWCGICGTDLKEYTEGAIFFPNDGECHQISGEPLPQAMGHEMAGVVSRVGPGVKKFKVGDHVVVEPTGTCKDRYRWKNSPSKNDDMCNACKKGYYNICSKLGLCGAGVQSGGFAERVVMNESHCHKVPDDLPLDIAALIQPIAVCWHALRICNFKKGSSALVVGSGPIGLGIILALHGHGCTDIVVSEPAKIRRDFAKELGATVFDPSSLPTHEESIKYLRSIAPGGDGFDYTFDCSGNQYTFNASIECLTFNGTAVNVAMWNHKPIQFFPMAITSQEKRYMGSMCYTAEDFEAVIAAFESRSINWQLAEKLITGKVPIERGVDDAILQLLHNKEHTVKILLTPNNNNELGNKKSFRQLGKL</sequence>
<dbReference type="SUPFAM" id="SSF50129">
    <property type="entry name" value="GroES-like"/>
    <property type="match status" value="1"/>
</dbReference>
<dbReference type="FunFam" id="3.40.50.720:FF:000068">
    <property type="entry name" value="Sorbitol dehydrogenase"/>
    <property type="match status" value="1"/>
</dbReference>
<dbReference type="KEGG" id="tbl:TBLA_0A04290"/>
<dbReference type="EMBL" id="HE806316">
    <property type="protein sequence ID" value="CCH58224.1"/>
    <property type="molecule type" value="Genomic_DNA"/>
</dbReference>
<dbReference type="FunCoup" id="I2GVS2">
    <property type="interactions" value="99"/>
</dbReference>
<evidence type="ECO:0000256" key="1">
    <source>
        <dbReference type="ARBA" id="ARBA00001947"/>
    </source>
</evidence>
<dbReference type="SMART" id="SM00829">
    <property type="entry name" value="PKS_ER"/>
    <property type="match status" value="1"/>
</dbReference>
<dbReference type="InterPro" id="IPR011032">
    <property type="entry name" value="GroES-like_sf"/>
</dbReference>
<dbReference type="GO" id="GO:0034079">
    <property type="term" value="P:butanediol biosynthetic process"/>
    <property type="evidence" value="ECO:0007669"/>
    <property type="project" value="TreeGrafter"/>
</dbReference>
<dbReference type="OrthoDB" id="5363962at2759"/>
<keyword evidence="10" id="KW-1185">Reference proteome</keyword>
<dbReference type="HOGENOM" id="CLU_026673_11_0_1"/>
<reference evidence="9 10" key="1">
    <citation type="journal article" date="2011" name="Proc. Natl. Acad. Sci. U.S.A.">
        <title>Evolutionary erosion of yeast sex chromosomes by mating-type switching accidents.</title>
        <authorList>
            <person name="Gordon J.L."/>
            <person name="Armisen D."/>
            <person name="Proux-Wera E."/>
            <person name="Oheigeartaigh S.S."/>
            <person name="Byrne K.P."/>
            <person name="Wolfe K.H."/>
        </authorList>
    </citation>
    <scope>NUCLEOTIDE SEQUENCE [LARGE SCALE GENOMIC DNA]</scope>
    <source>
        <strain evidence="10">ATCC 34711 / CBS 6284 / DSM 70876 / NBRC 10599 / NRRL Y-10934 / UCD 77-7</strain>
    </source>
</reference>
<dbReference type="eggNOG" id="KOG0024">
    <property type="taxonomic scope" value="Eukaryota"/>
</dbReference>
<dbReference type="GO" id="GO:0008270">
    <property type="term" value="F:zinc ion binding"/>
    <property type="evidence" value="ECO:0007669"/>
    <property type="project" value="InterPro"/>
</dbReference>
<dbReference type="AlphaFoldDB" id="I2GVS2"/>
<evidence type="ECO:0000256" key="6">
    <source>
        <dbReference type="ARBA" id="ARBA00023027"/>
    </source>
</evidence>
<keyword evidence="4 7" id="KW-0862">Zinc</keyword>
<keyword evidence="5" id="KW-0560">Oxidoreductase</keyword>
<keyword evidence="3 7" id="KW-0479">Metal-binding</keyword>
<evidence type="ECO:0000259" key="8">
    <source>
        <dbReference type="SMART" id="SM00829"/>
    </source>
</evidence>
<comment type="cofactor">
    <cofactor evidence="1 7">
        <name>Zn(2+)</name>
        <dbReference type="ChEBI" id="CHEBI:29105"/>
    </cofactor>
</comment>
<dbReference type="Proteomes" id="UP000002866">
    <property type="component" value="Chromosome 1"/>
</dbReference>
<dbReference type="GeneID" id="14493720"/>
<dbReference type="PROSITE" id="PS00059">
    <property type="entry name" value="ADH_ZINC"/>
    <property type="match status" value="1"/>
</dbReference>
<proteinExistence type="inferred from homology"/>
<dbReference type="PANTHER" id="PTHR43161">
    <property type="entry name" value="SORBITOL DEHYDROGENASE"/>
    <property type="match status" value="1"/>
</dbReference>
<dbReference type="InterPro" id="IPR002328">
    <property type="entry name" value="ADH_Zn_CS"/>
</dbReference>
<accession>I2GVS2</accession>
<keyword evidence="6" id="KW-0520">NAD</keyword>
<dbReference type="InParanoid" id="I2GVS2"/>
<dbReference type="SUPFAM" id="SSF51735">
    <property type="entry name" value="NAD(P)-binding Rossmann-fold domains"/>
    <property type="match status" value="1"/>
</dbReference>
<dbReference type="Pfam" id="PF00107">
    <property type="entry name" value="ADH_zinc_N"/>
    <property type="match status" value="1"/>
</dbReference>
<comment type="similarity">
    <text evidence="2 7">Belongs to the zinc-containing alcohol dehydrogenase family.</text>
</comment>
<dbReference type="PANTHER" id="PTHR43161:SF23">
    <property type="entry name" value="(R,R)-BUTANEDIOL DEHYDROGENASE-RELATED"/>
    <property type="match status" value="1"/>
</dbReference>
<dbReference type="Gene3D" id="3.90.180.10">
    <property type="entry name" value="Medium-chain alcohol dehydrogenases, catalytic domain"/>
    <property type="match status" value="1"/>
</dbReference>
<dbReference type="RefSeq" id="XP_004177743.1">
    <property type="nucleotide sequence ID" value="XM_004177695.1"/>
</dbReference>
<dbReference type="InterPro" id="IPR036291">
    <property type="entry name" value="NAD(P)-bd_dom_sf"/>
</dbReference>
<evidence type="ECO:0000313" key="10">
    <source>
        <dbReference type="Proteomes" id="UP000002866"/>
    </source>
</evidence>
<evidence type="ECO:0000256" key="7">
    <source>
        <dbReference type="RuleBase" id="RU361277"/>
    </source>
</evidence>
<evidence type="ECO:0000256" key="5">
    <source>
        <dbReference type="ARBA" id="ARBA00023002"/>
    </source>
</evidence>
<dbReference type="InterPro" id="IPR013154">
    <property type="entry name" value="ADH-like_N"/>
</dbReference>
<name>I2GVS2_HENB6</name>
<evidence type="ECO:0000256" key="2">
    <source>
        <dbReference type="ARBA" id="ARBA00008072"/>
    </source>
</evidence>
<protein>
    <recommendedName>
        <fullName evidence="8">Enoyl reductase (ER) domain-containing protein</fullName>
    </recommendedName>
</protein>
<dbReference type="GO" id="GO:0005737">
    <property type="term" value="C:cytoplasm"/>
    <property type="evidence" value="ECO:0007669"/>
    <property type="project" value="TreeGrafter"/>
</dbReference>
<dbReference type="Gene3D" id="3.40.50.720">
    <property type="entry name" value="NAD(P)-binding Rossmann-like Domain"/>
    <property type="match status" value="1"/>
</dbReference>
<dbReference type="GO" id="GO:0000721">
    <property type="term" value="F:(R,R)-butanediol dehydrogenase activity"/>
    <property type="evidence" value="ECO:0007669"/>
    <property type="project" value="TreeGrafter"/>
</dbReference>
<gene>
    <name evidence="9" type="primary">TBLA0A04290</name>
    <name evidence="9" type="ORF">TBLA_0A04290</name>
</gene>
<dbReference type="Pfam" id="PF08240">
    <property type="entry name" value="ADH_N"/>
    <property type="match status" value="1"/>
</dbReference>
<dbReference type="InterPro" id="IPR013149">
    <property type="entry name" value="ADH-like_C"/>
</dbReference>
<evidence type="ECO:0000313" key="9">
    <source>
        <dbReference type="EMBL" id="CCH58224.1"/>
    </source>
</evidence>
<evidence type="ECO:0000256" key="3">
    <source>
        <dbReference type="ARBA" id="ARBA00022723"/>
    </source>
</evidence>
<dbReference type="OMA" id="LFCGHCA"/>
<dbReference type="InterPro" id="IPR020843">
    <property type="entry name" value="ER"/>
</dbReference>
<dbReference type="CDD" id="cd08233">
    <property type="entry name" value="butanediol_DH_like"/>
    <property type="match status" value="1"/>
</dbReference>
<dbReference type="STRING" id="1071380.I2GVS2"/>
<organism evidence="9 10">
    <name type="scientific">Henningerozyma blattae (strain ATCC 34711 / CBS 6284 / DSM 70876 / NBRC 10599 / NRRL Y-10934 / UCD 77-7)</name>
    <name type="common">Yeast</name>
    <name type="synonym">Tetrapisispora blattae</name>
    <dbReference type="NCBI Taxonomy" id="1071380"/>
    <lineage>
        <taxon>Eukaryota</taxon>
        <taxon>Fungi</taxon>
        <taxon>Dikarya</taxon>
        <taxon>Ascomycota</taxon>
        <taxon>Saccharomycotina</taxon>
        <taxon>Saccharomycetes</taxon>
        <taxon>Saccharomycetales</taxon>
        <taxon>Saccharomycetaceae</taxon>
        <taxon>Henningerozyma</taxon>
    </lineage>
</organism>
<feature type="domain" description="Enoyl reductase (ER)" evidence="8">
    <location>
        <begin position="8"/>
        <end position="375"/>
    </location>
</feature>